<dbReference type="EMBL" id="BART01007879">
    <property type="protein sequence ID" value="GAG65089.1"/>
    <property type="molecule type" value="Genomic_DNA"/>
</dbReference>
<keyword evidence="12" id="KW-0255">Endonuclease</keyword>
<evidence type="ECO:0000256" key="12">
    <source>
        <dbReference type="ARBA" id="ARBA00022759"/>
    </source>
</evidence>
<comment type="subcellular location">
    <subcellularLocation>
        <location evidence="5">Cytoplasm</location>
    </subcellularLocation>
</comment>
<dbReference type="InterPro" id="IPR004649">
    <property type="entry name" value="RNase_H2_suA"/>
</dbReference>
<dbReference type="PANTHER" id="PTHR10954:SF23">
    <property type="entry name" value="RIBONUCLEASE"/>
    <property type="match status" value="1"/>
</dbReference>
<evidence type="ECO:0000256" key="13">
    <source>
        <dbReference type="ARBA" id="ARBA00022801"/>
    </source>
</evidence>
<feature type="domain" description="RNase H type-2" evidence="14">
    <location>
        <begin position="12"/>
        <end position="223"/>
    </location>
</feature>
<dbReference type="GO" id="GO:0032299">
    <property type="term" value="C:ribonuclease H2 complex"/>
    <property type="evidence" value="ECO:0007669"/>
    <property type="project" value="TreeGrafter"/>
</dbReference>
<comment type="cofactor">
    <cofactor evidence="3">
        <name>Mg(2+)</name>
        <dbReference type="ChEBI" id="CHEBI:18420"/>
    </cofactor>
</comment>
<dbReference type="GO" id="GO:0030145">
    <property type="term" value="F:manganese ion binding"/>
    <property type="evidence" value="ECO:0007669"/>
    <property type="project" value="InterPro"/>
</dbReference>
<comment type="caution">
    <text evidence="15">The sequence shown here is derived from an EMBL/GenBank/DDBJ whole genome shotgun (WGS) entry which is preliminary data.</text>
</comment>
<evidence type="ECO:0000256" key="11">
    <source>
        <dbReference type="ARBA" id="ARBA00022723"/>
    </source>
</evidence>
<dbReference type="GO" id="GO:0003723">
    <property type="term" value="F:RNA binding"/>
    <property type="evidence" value="ECO:0007669"/>
    <property type="project" value="InterPro"/>
</dbReference>
<evidence type="ECO:0000256" key="1">
    <source>
        <dbReference type="ARBA" id="ARBA00000077"/>
    </source>
</evidence>
<dbReference type="GO" id="GO:0043137">
    <property type="term" value="P:DNA replication, removal of RNA primer"/>
    <property type="evidence" value="ECO:0007669"/>
    <property type="project" value="TreeGrafter"/>
</dbReference>
<dbReference type="InterPro" id="IPR024567">
    <property type="entry name" value="RNase_HII/HIII_dom"/>
</dbReference>
<dbReference type="InterPro" id="IPR012337">
    <property type="entry name" value="RNaseH-like_sf"/>
</dbReference>
<proteinExistence type="inferred from homology"/>
<accession>X0Z7P2</accession>
<dbReference type="PANTHER" id="PTHR10954">
    <property type="entry name" value="RIBONUCLEASE H2 SUBUNIT A"/>
    <property type="match status" value="1"/>
</dbReference>
<dbReference type="Pfam" id="PF01351">
    <property type="entry name" value="RNase_HII"/>
    <property type="match status" value="1"/>
</dbReference>
<dbReference type="SUPFAM" id="SSF53098">
    <property type="entry name" value="Ribonuclease H-like"/>
    <property type="match status" value="1"/>
</dbReference>
<dbReference type="InterPro" id="IPR036397">
    <property type="entry name" value="RNaseH_sf"/>
</dbReference>
<evidence type="ECO:0000256" key="5">
    <source>
        <dbReference type="ARBA" id="ARBA00004496"/>
    </source>
</evidence>
<evidence type="ECO:0000256" key="7">
    <source>
        <dbReference type="ARBA" id="ARBA00012180"/>
    </source>
</evidence>
<dbReference type="CDD" id="cd07180">
    <property type="entry name" value="RNase_HII_archaea_like"/>
    <property type="match status" value="1"/>
</dbReference>
<dbReference type="GO" id="GO:0006298">
    <property type="term" value="P:mismatch repair"/>
    <property type="evidence" value="ECO:0007669"/>
    <property type="project" value="TreeGrafter"/>
</dbReference>
<dbReference type="Gene3D" id="1.10.10.460">
    <property type="entry name" value="Ribonuclease hii. Domain 2"/>
    <property type="match status" value="1"/>
</dbReference>
<evidence type="ECO:0000256" key="9">
    <source>
        <dbReference type="ARBA" id="ARBA00022490"/>
    </source>
</evidence>
<evidence type="ECO:0000256" key="2">
    <source>
        <dbReference type="ARBA" id="ARBA00001936"/>
    </source>
</evidence>
<evidence type="ECO:0000259" key="14">
    <source>
        <dbReference type="PROSITE" id="PS51975"/>
    </source>
</evidence>
<evidence type="ECO:0000256" key="10">
    <source>
        <dbReference type="ARBA" id="ARBA00022722"/>
    </source>
</evidence>
<dbReference type="InterPro" id="IPR001352">
    <property type="entry name" value="RNase_HII/HIII"/>
</dbReference>
<keyword evidence="13" id="KW-0378">Hydrolase</keyword>
<dbReference type="InterPro" id="IPR023160">
    <property type="entry name" value="RNase_HII_hlx-loop-hlx_cap_dom"/>
</dbReference>
<gene>
    <name evidence="15" type="ORF">S01H4_17839</name>
</gene>
<dbReference type="GO" id="GO:0005737">
    <property type="term" value="C:cytoplasm"/>
    <property type="evidence" value="ECO:0007669"/>
    <property type="project" value="UniProtKB-SubCell"/>
</dbReference>
<keyword evidence="10" id="KW-0540">Nuclease</keyword>
<sequence length="232" mass="26685">MTSSKNQVIKREIICGIDEAGRGPVLGPMVICGVCFIESKLKILSEIGVKDSKKLSAKQRSKLAKLIKENCESYRTIIVNAQEIDAREEKRITLNRLEEIKMAEILNELKPDAIYIDAADVNEERFKKSILKQLNYLPKKFISKHKADDLFPVVSASSIIAKDLRDNIIEDLKKKYGELGSGYPSDIQSIEFLREWIREKKKVPHFARKTWETTKKIVREELFNTKITDFIN</sequence>
<evidence type="ECO:0000256" key="6">
    <source>
        <dbReference type="ARBA" id="ARBA00007383"/>
    </source>
</evidence>
<name>X0Z7P2_9ZZZZ</name>
<dbReference type="GO" id="GO:0004523">
    <property type="term" value="F:RNA-DNA hybrid ribonuclease activity"/>
    <property type="evidence" value="ECO:0007669"/>
    <property type="project" value="UniProtKB-EC"/>
</dbReference>
<reference evidence="15" key="1">
    <citation type="journal article" date="2014" name="Front. Microbiol.">
        <title>High frequency of phylogenetically diverse reductive dehalogenase-homologous genes in deep subseafloor sedimentary metagenomes.</title>
        <authorList>
            <person name="Kawai M."/>
            <person name="Futagami T."/>
            <person name="Toyoda A."/>
            <person name="Takaki Y."/>
            <person name="Nishi S."/>
            <person name="Hori S."/>
            <person name="Arai W."/>
            <person name="Tsubouchi T."/>
            <person name="Morono Y."/>
            <person name="Uchiyama I."/>
            <person name="Ito T."/>
            <person name="Fujiyama A."/>
            <person name="Inagaki F."/>
            <person name="Takami H."/>
        </authorList>
    </citation>
    <scope>NUCLEOTIDE SEQUENCE</scope>
    <source>
        <strain evidence="15">Expedition CK06-06</strain>
    </source>
</reference>
<protein>
    <recommendedName>
        <fullName evidence="8">Ribonuclease HII</fullName>
        <ecNumber evidence="7">3.1.26.4</ecNumber>
    </recommendedName>
</protein>
<evidence type="ECO:0000256" key="8">
    <source>
        <dbReference type="ARBA" id="ARBA00019179"/>
    </source>
</evidence>
<keyword evidence="9" id="KW-0963">Cytoplasm</keyword>
<comment type="catalytic activity">
    <reaction evidence="1">
        <text>Endonucleolytic cleavage to 5'-phosphomonoester.</text>
        <dbReference type="EC" id="3.1.26.4"/>
    </reaction>
</comment>
<comment type="cofactor">
    <cofactor evidence="2">
        <name>Mn(2+)</name>
        <dbReference type="ChEBI" id="CHEBI:29035"/>
    </cofactor>
</comment>
<evidence type="ECO:0000256" key="4">
    <source>
        <dbReference type="ARBA" id="ARBA00004065"/>
    </source>
</evidence>
<dbReference type="NCBIfam" id="TIGR00729">
    <property type="entry name" value="ribonuclease HII"/>
    <property type="match status" value="1"/>
</dbReference>
<dbReference type="InterPro" id="IPR020787">
    <property type="entry name" value="RNase_HII_arc"/>
</dbReference>
<dbReference type="EC" id="3.1.26.4" evidence="7"/>
<dbReference type="AlphaFoldDB" id="X0Z7P2"/>
<dbReference type="HAMAP" id="MF_00052_A">
    <property type="entry name" value="RNase_HII_A"/>
    <property type="match status" value="1"/>
</dbReference>
<comment type="function">
    <text evidence="4">Endonuclease that specifically degrades the RNA of RNA-DNA hybrids.</text>
</comment>
<organism evidence="15">
    <name type="scientific">marine sediment metagenome</name>
    <dbReference type="NCBI Taxonomy" id="412755"/>
    <lineage>
        <taxon>unclassified sequences</taxon>
        <taxon>metagenomes</taxon>
        <taxon>ecological metagenomes</taxon>
    </lineage>
</organism>
<dbReference type="PROSITE" id="PS51975">
    <property type="entry name" value="RNASE_H_2"/>
    <property type="match status" value="1"/>
</dbReference>
<evidence type="ECO:0000313" key="15">
    <source>
        <dbReference type="EMBL" id="GAG65089.1"/>
    </source>
</evidence>
<keyword evidence="11" id="KW-0479">Metal-binding</keyword>
<evidence type="ECO:0000256" key="3">
    <source>
        <dbReference type="ARBA" id="ARBA00001946"/>
    </source>
</evidence>
<dbReference type="Gene3D" id="3.30.420.10">
    <property type="entry name" value="Ribonuclease H-like superfamily/Ribonuclease H"/>
    <property type="match status" value="1"/>
</dbReference>
<comment type="similarity">
    <text evidence="6">Belongs to the RNase HII family.</text>
</comment>